<evidence type="ECO:0008006" key="4">
    <source>
        <dbReference type="Google" id="ProtNLM"/>
    </source>
</evidence>
<keyword evidence="1" id="KW-1133">Transmembrane helix</keyword>
<proteinExistence type="predicted"/>
<protein>
    <recommendedName>
        <fullName evidence="4">Integral membrane protein</fullName>
    </recommendedName>
</protein>
<dbReference type="RefSeq" id="WP_378068456.1">
    <property type="nucleotide sequence ID" value="NZ_JBHSBL010000017.1"/>
</dbReference>
<dbReference type="Proteomes" id="UP001595867">
    <property type="component" value="Unassembled WGS sequence"/>
</dbReference>
<dbReference type="EMBL" id="JBHSBL010000017">
    <property type="protein sequence ID" value="MFC4067548.1"/>
    <property type="molecule type" value="Genomic_DNA"/>
</dbReference>
<reference evidence="3" key="1">
    <citation type="journal article" date="2019" name="Int. J. Syst. Evol. Microbiol.">
        <title>The Global Catalogue of Microorganisms (GCM) 10K type strain sequencing project: providing services to taxonomists for standard genome sequencing and annotation.</title>
        <authorList>
            <consortium name="The Broad Institute Genomics Platform"/>
            <consortium name="The Broad Institute Genome Sequencing Center for Infectious Disease"/>
            <person name="Wu L."/>
            <person name="Ma J."/>
        </authorList>
    </citation>
    <scope>NUCLEOTIDE SEQUENCE [LARGE SCALE GENOMIC DNA]</scope>
    <source>
        <strain evidence="3">TBRC 5832</strain>
    </source>
</reference>
<keyword evidence="1" id="KW-0812">Transmembrane</keyword>
<keyword evidence="1" id="KW-0472">Membrane</keyword>
<gene>
    <name evidence="2" type="ORF">ACFO0C_21645</name>
</gene>
<keyword evidence="3" id="KW-1185">Reference proteome</keyword>
<evidence type="ECO:0000313" key="2">
    <source>
        <dbReference type="EMBL" id="MFC4067548.1"/>
    </source>
</evidence>
<evidence type="ECO:0000256" key="1">
    <source>
        <dbReference type="SAM" id="Phobius"/>
    </source>
</evidence>
<name>A0ABV8ITH3_9ACTN</name>
<feature type="transmembrane region" description="Helical" evidence="1">
    <location>
        <begin position="23"/>
        <end position="42"/>
    </location>
</feature>
<feature type="transmembrane region" description="Helical" evidence="1">
    <location>
        <begin position="127"/>
        <end position="148"/>
    </location>
</feature>
<comment type="caution">
    <text evidence="2">The sequence shown here is derived from an EMBL/GenBank/DDBJ whole genome shotgun (WGS) entry which is preliminary data.</text>
</comment>
<feature type="transmembrane region" description="Helical" evidence="1">
    <location>
        <begin position="97"/>
        <end position="115"/>
    </location>
</feature>
<accession>A0ABV8ITH3</accession>
<feature type="transmembrane region" description="Helical" evidence="1">
    <location>
        <begin position="69"/>
        <end position="90"/>
    </location>
</feature>
<evidence type="ECO:0000313" key="3">
    <source>
        <dbReference type="Proteomes" id="UP001595867"/>
    </source>
</evidence>
<sequence length="172" mass="17832">MTGEIPAAVAEEQPAPLMRADGVLRAAGLTVALLATVVTAFLELELSALRFGAFAAMLDGDSPYTGSGAPLPIVVPLAIGANLAIAWFAVTTTGRRWAAGPPWALWTLLMLTAAGTRTTEGDYLVGGTNWVALVMILAGSLTFAVYVYRLILAPLSRDSAPLSKDSELSGSV</sequence>
<organism evidence="2 3">
    <name type="scientific">Actinoplanes subglobosus</name>
    <dbReference type="NCBI Taxonomy" id="1547892"/>
    <lineage>
        <taxon>Bacteria</taxon>
        <taxon>Bacillati</taxon>
        <taxon>Actinomycetota</taxon>
        <taxon>Actinomycetes</taxon>
        <taxon>Micromonosporales</taxon>
        <taxon>Micromonosporaceae</taxon>
        <taxon>Actinoplanes</taxon>
    </lineage>
</organism>